<evidence type="ECO:0000313" key="2">
    <source>
        <dbReference type="Proteomes" id="UP001165135"/>
    </source>
</evidence>
<organism evidence="1 2">
    <name type="scientific">Actinoallomurus iriomotensis</name>
    <dbReference type="NCBI Taxonomy" id="478107"/>
    <lineage>
        <taxon>Bacteria</taxon>
        <taxon>Bacillati</taxon>
        <taxon>Actinomycetota</taxon>
        <taxon>Actinomycetes</taxon>
        <taxon>Streptosporangiales</taxon>
        <taxon>Thermomonosporaceae</taxon>
        <taxon>Actinoallomurus</taxon>
    </lineage>
</organism>
<sequence length="60" mass="6588">MPKRWTSGNRPTIAKPIQIHGVASDTKAEAMSVPSGSVRRFTRFVAVEAMKDRWSDGSSP</sequence>
<dbReference type="Proteomes" id="UP001165135">
    <property type="component" value="Unassembled WGS sequence"/>
</dbReference>
<protein>
    <submittedName>
        <fullName evidence="1">Uncharacterized protein</fullName>
    </submittedName>
</protein>
<proteinExistence type="predicted"/>
<reference evidence="1" key="1">
    <citation type="submission" date="2023-03" db="EMBL/GenBank/DDBJ databases">
        <title>Actinoallomurus iriomotensis NBRC 103681.</title>
        <authorList>
            <person name="Ichikawa N."/>
            <person name="Sato H."/>
            <person name="Tonouchi N."/>
        </authorList>
    </citation>
    <scope>NUCLEOTIDE SEQUENCE</scope>
    <source>
        <strain evidence="1">NBRC 103681</strain>
    </source>
</reference>
<comment type="caution">
    <text evidence="1">The sequence shown here is derived from an EMBL/GenBank/DDBJ whole genome shotgun (WGS) entry which is preliminary data.</text>
</comment>
<evidence type="ECO:0000313" key="1">
    <source>
        <dbReference type="EMBL" id="GLY72994.1"/>
    </source>
</evidence>
<gene>
    <name evidence="1" type="ORF">Airi01_012610</name>
</gene>
<accession>A0A9W6RBU8</accession>
<dbReference type="AlphaFoldDB" id="A0A9W6RBU8"/>
<name>A0A9W6RBU8_9ACTN</name>
<dbReference type="EMBL" id="BSTJ01000001">
    <property type="protein sequence ID" value="GLY72994.1"/>
    <property type="molecule type" value="Genomic_DNA"/>
</dbReference>